<evidence type="ECO:0000313" key="4">
    <source>
        <dbReference type="EMBL" id="KAA6346003.1"/>
    </source>
</evidence>
<protein>
    <recommendedName>
        <fullName evidence="3">Phage capsid-like C-terminal domain-containing protein</fullName>
    </recommendedName>
</protein>
<gene>
    <name evidence="4" type="ORF">EZS27_006483</name>
</gene>
<proteinExistence type="predicted"/>
<organism evidence="4">
    <name type="scientific">termite gut metagenome</name>
    <dbReference type="NCBI Taxonomy" id="433724"/>
    <lineage>
        <taxon>unclassified sequences</taxon>
        <taxon>metagenomes</taxon>
        <taxon>organismal metagenomes</taxon>
    </lineage>
</organism>
<dbReference type="GO" id="GO:0044423">
    <property type="term" value="C:virion component"/>
    <property type="evidence" value="ECO:0007669"/>
    <property type="project" value="UniProtKB-KW"/>
</dbReference>
<dbReference type="EMBL" id="SNRY01000147">
    <property type="protein sequence ID" value="KAA6346003.1"/>
    <property type="molecule type" value="Genomic_DNA"/>
</dbReference>
<name>A0A5J4SKY3_9ZZZZ</name>
<comment type="caution">
    <text evidence="4">The sequence shown here is derived from an EMBL/GenBank/DDBJ whole genome shotgun (WGS) entry which is preliminary data.</text>
</comment>
<dbReference type="NCBIfam" id="TIGR01554">
    <property type="entry name" value="major_cap_HK97"/>
    <property type="match status" value="1"/>
</dbReference>
<feature type="domain" description="Phage capsid-like C-terminal" evidence="3">
    <location>
        <begin position="64"/>
        <end position="198"/>
    </location>
</feature>
<dbReference type="InterPro" id="IPR024455">
    <property type="entry name" value="Phage_capsid"/>
</dbReference>
<evidence type="ECO:0000259" key="3">
    <source>
        <dbReference type="Pfam" id="PF05065"/>
    </source>
</evidence>
<evidence type="ECO:0000256" key="2">
    <source>
        <dbReference type="ARBA" id="ARBA00022844"/>
    </source>
</evidence>
<comment type="subcellular location">
    <subcellularLocation>
        <location evidence="1">Virion</location>
    </subcellularLocation>
</comment>
<accession>A0A5J4SKY3</accession>
<sequence>MKEINLVSILSSIINDKPLSDTEKRYLAIGEAEGKNNGLSFGSGIVLPSQRSIISAYGNVGETVAPILSPLRPTYNLPNAGARVYTDLVQNIKVPLLSKSNIEWVTENGEAPEADTDITSIKLSPHRLSSYFDISKSYFLSDSESVEQQLISDLEKQLYSKLEETILSNTTGETQPAGIFTYGSIPTTTINSYADIITLNPLAELA</sequence>
<dbReference type="InterPro" id="IPR054612">
    <property type="entry name" value="Phage_capsid-like_C"/>
</dbReference>
<dbReference type="Pfam" id="PF05065">
    <property type="entry name" value="Phage_capsid"/>
    <property type="match status" value="1"/>
</dbReference>
<reference evidence="4" key="1">
    <citation type="submission" date="2019-03" db="EMBL/GenBank/DDBJ databases">
        <title>Single cell metagenomics reveals metabolic interactions within the superorganism composed of flagellate Streblomastix strix and complex community of Bacteroidetes bacteria on its surface.</title>
        <authorList>
            <person name="Treitli S.C."/>
            <person name="Kolisko M."/>
            <person name="Husnik F."/>
            <person name="Keeling P."/>
            <person name="Hampl V."/>
        </authorList>
    </citation>
    <scope>NUCLEOTIDE SEQUENCE</scope>
    <source>
        <strain evidence="4">STM</strain>
    </source>
</reference>
<dbReference type="SUPFAM" id="SSF56563">
    <property type="entry name" value="Major capsid protein gp5"/>
    <property type="match status" value="1"/>
</dbReference>
<keyword evidence="2" id="KW-0946">Virion</keyword>
<evidence type="ECO:0000256" key="1">
    <source>
        <dbReference type="ARBA" id="ARBA00004328"/>
    </source>
</evidence>
<dbReference type="Gene3D" id="3.30.2400.10">
    <property type="entry name" value="Major capsid protein gp5"/>
    <property type="match status" value="1"/>
</dbReference>
<dbReference type="AlphaFoldDB" id="A0A5J4SKY3"/>